<dbReference type="STRING" id="604088.SAMN04488060_0995"/>
<dbReference type="Proteomes" id="UP000199331">
    <property type="component" value="Unassembled WGS sequence"/>
</dbReference>
<evidence type="ECO:0000256" key="1">
    <source>
        <dbReference type="SAM" id="MobiDB-lite"/>
    </source>
</evidence>
<reference evidence="3" key="1">
    <citation type="submission" date="2016-10" db="EMBL/GenBank/DDBJ databases">
        <authorList>
            <person name="Varghese N."/>
            <person name="Submissions S."/>
        </authorList>
    </citation>
    <scope>NUCLEOTIDE SEQUENCE [LARGE SCALE GENOMIC DNA]</scope>
    <source>
        <strain evidence="3">CGMCC 1.7715</strain>
    </source>
</reference>
<protein>
    <submittedName>
        <fullName evidence="2">Uncharacterized protein</fullName>
    </submittedName>
</protein>
<organism evidence="2 3">
    <name type="scientific">Qipengyuania nanhaisediminis</name>
    <dbReference type="NCBI Taxonomy" id="604088"/>
    <lineage>
        <taxon>Bacteria</taxon>
        <taxon>Pseudomonadati</taxon>
        <taxon>Pseudomonadota</taxon>
        <taxon>Alphaproteobacteria</taxon>
        <taxon>Sphingomonadales</taxon>
        <taxon>Erythrobacteraceae</taxon>
        <taxon>Qipengyuania</taxon>
    </lineage>
</organism>
<feature type="region of interest" description="Disordered" evidence="1">
    <location>
        <begin position="136"/>
        <end position="162"/>
    </location>
</feature>
<dbReference type="RefSeq" id="WP_218152626.1">
    <property type="nucleotide sequence ID" value="NZ_FOWZ01000001.1"/>
</dbReference>
<accession>A0A1I5LGB2</accession>
<gene>
    <name evidence="2" type="ORF">SAMN04488060_0995</name>
</gene>
<dbReference type="AlphaFoldDB" id="A0A1I5LGB2"/>
<dbReference type="EMBL" id="FOWZ01000001">
    <property type="protein sequence ID" value="SFO96247.1"/>
    <property type="molecule type" value="Genomic_DNA"/>
</dbReference>
<dbReference type="PROSITE" id="PS51257">
    <property type="entry name" value="PROKAR_LIPOPROTEIN"/>
    <property type="match status" value="1"/>
</dbReference>
<keyword evidence="3" id="KW-1185">Reference proteome</keyword>
<evidence type="ECO:0000313" key="3">
    <source>
        <dbReference type="Proteomes" id="UP000199331"/>
    </source>
</evidence>
<evidence type="ECO:0000313" key="2">
    <source>
        <dbReference type="EMBL" id="SFO96247.1"/>
    </source>
</evidence>
<proteinExistence type="predicted"/>
<sequence>MRITSSIAALASLVLVSACTEPVEDGPEPEETMMPVEPDGGIGDGATPLPELLGTAIPEALHGRWGLVPADCTSTRGDAKGLITIDAERIEFYESRAVVDEIEEQDTGMIRARFAFTGEGQEWTRDIEWRLSEGGATLTRSESGEDALEEPLSYTKCETEGE</sequence>
<name>A0A1I5LGB2_9SPHN</name>